<dbReference type="RefSeq" id="WP_123233952.1">
    <property type="nucleotide sequence ID" value="NZ_RJSG01000002.1"/>
</dbReference>
<accession>A0A3N0DV26</accession>
<evidence type="ECO:0008006" key="3">
    <source>
        <dbReference type="Google" id="ProtNLM"/>
    </source>
</evidence>
<name>A0A3N0DV26_9ACTN</name>
<gene>
    <name evidence="1" type="ORF">EFL95_10720</name>
</gene>
<dbReference type="Proteomes" id="UP000277094">
    <property type="component" value="Unassembled WGS sequence"/>
</dbReference>
<dbReference type="AlphaFoldDB" id="A0A3N0DV26"/>
<proteinExistence type="predicted"/>
<protein>
    <recommendedName>
        <fullName evidence="3">Tetratricopeptide repeat protein</fullName>
    </recommendedName>
</protein>
<reference evidence="1 2" key="1">
    <citation type="submission" date="2018-11" db="EMBL/GenBank/DDBJ databases">
        <authorList>
            <person name="Li F."/>
        </authorList>
    </citation>
    <scope>NUCLEOTIDE SEQUENCE [LARGE SCALE GENOMIC DNA]</scope>
    <source>
        <strain evidence="1 2">KIS18-7</strain>
    </source>
</reference>
<comment type="caution">
    <text evidence="1">The sequence shown here is derived from an EMBL/GenBank/DDBJ whole genome shotgun (WGS) entry which is preliminary data.</text>
</comment>
<evidence type="ECO:0000313" key="1">
    <source>
        <dbReference type="EMBL" id="RNL79450.1"/>
    </source>
</evidence>
<keyword evidence="2" id="KW-1185">Reference proteome</keyword>
<sequence>MRCTALDPRLTTSAEAAQAYRLGRWAEALALDPTFALAHATLALACFRDGSDAVDLCSRLRDAELHARRSSPEERRQVEAIVRHLRAERVLS</sequence>
<dbReference type="EMBL" id="RJSG01000002">
    <property type="protein sequence ID" value="RNL79450.1"/>
    <property type="molecule type" value="Genomic_DNA"/>
</dbReference>
<evidence type="ECO:0000313" key="2">
    <source>
        <dbReference type="Proteomes" id="UP000277094"/>
    </source>
</evidence>
<dbReference type="OrthoDB" id="101972at2"/>
<organism evidence="1 2">
    <name type="scientific">Nocardioides marmorisolisilvae</name>
    <dbReference type="NCBI Taxonomy" id="1542737"/>
    <lineage>
        <taxon>Bacteria</taxon>
        <taxon>Bacillati</taxon>
        <taxon>Actinomycetota</taxon>
        <taxon>Actinomycetes</taxon>
        <taxon>Propionibacteriales</taxon>
        <taxon>Nocardioidaceae</taxon>
        <taxon>Nocardioides</taxon>
    </lineage>
</organism>